<dbReference type="EMBL" id="FQVO01000002">
    <property type="protein sequence ID" value="SHE58672.1"/>
    <property type="molecule type" value="Genomic_DNA"/>
</dbReference>
<evidence type="ECO:0000313" key="3">
    <source>
        <dbReference type="Proteomes" id="UP000184236"/>
    </source>
</evidence>
<sequence length="318" mass="36107">MKNLLIATTLFTSCIAYSQCNFDQATFDVIAAKYQNDFTTLEKRSQDIADDAPDPNIMEAPVDITFKIEMVRKDFSCNIPQITMKDKKLSFDTPQVTMKLKSIKFKKPVTKMVIKKTGQYPVIEGWTIKWKDIKTSVPEVTMEEQEIKTKIPEIKVETTNIITAIPEIKMVKKDMSLNLPSVTVKKISAEVKKIEDRAKGVSLESEKLQESQNEEFAQAIHKSFECQRTDLIVSRTNLENEFSTSVSEIENSISQLRSNGLNPESIKGDQGEDINLIAIRDELLLKKKEAFEQIDAAIEKMNTEEKNAINMLAKKIEA</sequence>
<keyword evidence="1" id="KW-0175">Coiled coil</keyword>
<dbReference type="AlphaFoldDB" id="A0A1M4UPH1"/>
<proteinExistence type="predicted"/>
<name>A0A1M4UPH1_9FLAO</name>
<evidence type="ECO:0000313" key="2">
    <source>
        <dbReference type="EMBL" id="SHE58672.1"/>
    </source>
</evidence>
<gene>
    <name evidence="2" type="ORF">SAMN05444408_102232</name>
</gene>
<protein>
    <submittedName>
        <fullName evidence="2">Uncharacterized protein</fullName>
    </submittedName>
</protein>
<organism evidence="2 3">
    <name type="scientific">Chryseobacterium takakiae</name>
    <dbReference type="NCBI Taxonomy" id="1302685"/>
    <lineage>
        <taxon>Bacteria</taxon>
        <taxon>Pseudomonadati</taxon>
        <taxon>Bacteroidota</taxon>
        <taxon>Flavobacteriia</taxon>
        <taxon>Flavobacteriales</taxon>
        <taxon>Weeksellaceae</taxon>
        <taxon>Chryseobacterium group</taxon>
        <taxon>Chryseobacterium</taxon>
    </lineage>
</organism>
<dbReference type="OrthoDB" id="1230847at2"/>
<keyword evidence="3" id="KW-1185">Reference proteome</keyword>
<feature type="coiled-coil region" evidence="1">
    <location>
        <begin position="280"/>
        <end position="307"/>
    </location>
</feature>
<accession>A0A1M4UPH1</accession>
<dbReference type="RefSeq" id="WP_072883572.1">
    <property type="nucleotide sequence ID" value="NZ_FQVO01000002.1"/>
</dbReference>
<dbReference type="Proteomes" id="UP000184236">
    <property type="component" value="Unassembled WGS sequence"/>
</dbReference>
<dbReference type="STRING" id="1302685.SAMN05444408_102232"/>
<evidence type="ECO:0000256" key="1">
    <source>
        <dbReference type="SAM" id="Coils"/>
    </source>
</evidence>
<reference evidence="3" key="1">
    <citation type="submission" date="2016-11" db="EMBL/GenBank/DDBJ databases">
        <authorList>
            <person name="Varghese N."/>
            <person name="Submissions S."/>
        </authorList>
    </citation>
    <scope>NUCLEOTIDE SEQUENCE [LARGE SCALE GENOMIC DNA]</scope>
    <source>
        <strain evidence="3">DSM 26898</strain>
    </source>
</reference>